<dbReference type="EMBL" id="JACAZH010000004">
    <property type="protein sequence ID" value="KAF7370334.1"/>
    <property type="molecule type" value="Genomic_DNA"/>
</dbReference>
<organism evidence="2 3">
    <name type="scientific">Mycena sanguinolenta</name>
    <dbReference type="NCBI Taxonomy" id="230812"/>
    <lineage>
        <taxon>Eukaryota</taxon>
        <taxon>Fungi</taxon>
        <taxon>Dikarya</taxon>
        <taxon>Basidiomycota</taxon>
        <taxon>Agaricomycotina</taxon>
        <taxon>Agaricomycetes</taxon>
        <taxon>Agaricomycetidae</taxon>
        <taxon>Agaricales</taxon>
        <taxon>Marasmiineae</taxon>
        <taxon>Mycenaceae</taxon>
        <taxon>Mycena</taxon>
    </lineage>
</organism>
<dbReference type="OrthoDB" id="542013at2759"/>
<dbReference type="GO" id="GO:0016491">
    <property type="term" value="F:oxidoreductase activity"/>
    <property type="evidence" value="ECO:0007669"/>
    <property type="project" value="UniProtKB-KW"/>
</dbReference>
<dbReference type="Pfam" id="PF00106">
    <property type="entry name" value="adh_short"/>
    <property type="match status" value="1"/>
</dbReference>
<comment type="caution">
    <text evidence="2">The sequence shown here is derived from an EMBL/GenBank/DDBJ whole genome shotgun (WGS) entry which is preliminary data.</text>
</comment>
<keyword evidence="1" id="KW-0560">Oxidoreductase</keyword>
<dbReference type="Proteomes" id="UP000623467">
    <property type="component" value="Unassembled WGS sequence"/>
</dbReference>
<dbReference type="SUPFAM" id="SSF51735">
    <property type="entry name" value="NAD(P)-binding Rossmann-fold domains"/>
    <property type="match status" value="1"/>
</dbReference>
<dbReference type="Gene3D" id="3.40.50.720">
    <property type="entry name" value="NAD(P)-binding Rossmann-like Domain"/>
    <property type="match status" value="2"/>
</dbReference>
<evidence type="ECO:0000313" key="2">
    <source>
        <dbReference type="EMBL" id="KAF7370334.1"/>
    </source>
</evidence>
<sequence>MGILEQLKFLLFSFLPDQFFAKIPATHADLTGRTYVVTGSNTGLGLATAIHLARMNPARLILAVRDLKKGNAAKDEIIAETAFAGLLEVWELDMADFASVKGFVERVDNELERVDGAILNAGINVPSWDVTVDGWEKTRVLFANSKSFPEAHSSHQIPSELPCDCIPGRIAAPDSEKDRPAPASASGCTQNIAASDYHRLWSPYNPPRVRLITHYNPFQAHNPAQVVITQTGFFRQSAHWLALFPEKKAPEILRALNDESKSIKRDRYPTSKLLLILFVRKLAALSAAEGVIVNVADPALCISSIGSEYHLGKFAMFLVRRVAWTTTKGALNLVYAVLKPTPSGAYISYCDVRRTVPWSVSDDGKRVQEKVWNEMVEVWRGVSPDVDDIVKS</sequence>
<dbReference type="PANTHER" id="PTHR43157">
    <property type="entry name" value="PHOSPHATIDYLINOSITOL-GLYCAN BIOSYNTHESIS CLASS F PROTEIN-RELATED"/>
    <property type="match status" value="1"/>
</dbReference>
<dbReference type="PRINTS" id="PR00081">
    <property type="entry name" value="GDHRDH"/>
</dbReference>
<evidence type="ECO:0000313" key="3">
    <source>
        <dbReference type="Proteomes" id="UP000623467"/>
    </source>
</evidence>
<gene>
    <name evidence="2" type="ORF">MSAN_00664800</name>
</gene>
<dbReference type="InterPro" id="IPR036291">
    <property type="entry name" value="NAD(P)-bd_dom_sf"/>
</dbReference>
<dbReference type="InterPro" id="IPR002347">
    <property type="entry name" value="SDR_fam"/>
</dbReference>
<dbReference type="AlphaFoldDB" id="A0A8H6Z3K6"/>
<protein>
    <recommendedName>
        <fullName evidence="4">NAD(P)-binding protein</fullName>
    </recommendedName>
</protein>
<evidence type="ECO:0008006" key="4">
    <source>
        <dbReference type="Google" id="ProtNLM"/>
    </source>
</evidence>
<keyword evidence="3" id="KW-1185">Reference proteome</keyword>
<reference evidence="2" key="1">
    <citation type="submission" date="2020-05" db="EMBL/GenBank/DDBJ databases">
        <title>Mycena genomes resolve the evolution of fungal bioluminescence.</title>
        <authorList>
            <person name="Tsai I.J."/>
        </authorList>
    </citation>
    <scope>NUCLEOTIDE SEQUENCE</scope>
    <source>
        <strain evidence="2">160909Yilan</strain>
    </source>
</reference>
<accession>A0A8H6Z3K6</accession>
<evidence type="ECO:0000256" key="1">
    <source>
        <dbReference type="ARBA" id="ARBA00023002"/>
    </source>
</evidence>
<name>A0A8H6Z3K6_9AGAR</name>
<dbReference type="PANTHER" id="PTHR43157:SF31">
    <property type="entry name" value="PHOSPHATIDYLINOSITOL-GLYCAN BIOSYNTHESIS CLASS F PROTEIN"/>
    <property type="match status" value="1"/>
</dbReference>
<proteinExistence type="predicted"/>